<dbReference type="STRING" id="146817.SAMN04488502_103109"/>
<dbReference type="EMBL" id="FNHB01000003">
    <property type="protein sequence ID" value="SDM26886.1"/>
    <property type="molecule type" value="Genomic_DNA"/>
</dbReference>
<evidence type="ECO:0000256" key="2">
    <source>
        <dbReference type="PROSITE-ProRule" id="PRU00335"/>
    </source>
</evidence>
<sequence length="194" mass="22821">MHNRRNIHREIILMAQTVLNQQGLTNLTMNTLATRLSISKRTLYQNFNSLEELISTVIDSQLAKIARLEKTVSPKSNSIVLEQIRQLLLLYCRILQPLHQMSLEDVKRYYPNLWKKTDEFRQVKWQRIVDLLHKEISRGYIRPINPDILELMIRKSLQELLRAPPLPKGMNFFDACDQLIDILLTGIIKRTPLH</sequence>
<feature type="domain" description="HTH tetR-type" evidence="3">
    <location>
        <begin position="5"/>
        <end position="65"/>
    </location>
</feature>
<dbReference type="Gene3D" id="1.10.10.60">
    <property type="entry name" value="Homeodomain-like"/>
    <property type="match status" value="1"/>
</dbReference>
<organism evidence="4 5">
    <name type="scientific">Dendrosporobacter quercicolus</name>
    <dbReference type="NCBI Taxonomy" id="146817"/>
    <lineage>
        <taxon>Bacteria</taxon>
        <taxon>Bacillati</taxon>
        <taxon>Bacillota</taxon>
        <taxon>Negativicutes</taxon>
        <taxon>Selenomonadales</taxon>
        <taxon>Sporomusaceae</taxon>
        <taxon>Dendrosporobacter</taxon>
    </lineage>
</organism>
<keyword evidence="1 2" id="KW-0238">DNA-binding</keyword>
<dbReference type="InterPro" id="IPR009057">
    <property type="entry name" value="Homeodomain-like_sf"/>
</dbReference>
<evidence type="ECO:0000256" key="1">
    <source>
        <dbReference type="ARBA" id="ARBA00023125"/>
    </source>
</evidence>
<dbReference type="InterPro" id="IPR001647">
    <property type="entry name" value="HTH_TetR"/>
</dbReference>
<evidence type="ECO:0000313" key="5">
    <source>
        <dbReference type="Proteomes" id="UP000214880"/>
    </source>
</evidence>
<evidence type="ECO:0000313" key="4">
    <source>
        <dbReference type="EMBL" id="SDM26886.1"/>
    </source>
</evidence>
<dbReference type="SUPFAM" id="SSF46689">
    <property type="entry name" value="Homeodomain-like"/>
    <property type="match status" value="1"/>
</dbReference>
<gene>
    <name evidence="4" type="ORF">SAMN04488502_103109</name>
</gene>
<dbReference type="PROSITE" id="PS50977">
    <property type="entry name" value="HTH_TETR_2"/>
    <property type="match status" value="1"/>
</dbReference>
<name>A0A1G9RUH3_9FIRM</name>
<dbReference type="Pfam" id="PF00440">
    <property type="entry name" value="TetR_N"/>
    <property type="match status" value="1"/>
</dbReference>
<dbReference type="GO" id="GO:0003677">
    <property type="term" value="F:DNA binding"/>
    <property type="evidence" value="ECO:0007669"/>
    <property type="project" value="UniProtKB-UniRule"/>
</dbReference>
<reference evidence="4 5" key="1">
    <citation type="submission" date="2016-10" db="EMBL/GenBank/DDBJ databases">
        <authorList>
            <person name="de Groot N.N."/>
        </authorList>
    </citation>
    <scope>NUCLEOTIDE SEQUENCE [LARGE SCALE GENOMIC DNA]</scope>
    <source>
        <strain evidence="4 5">DSM 1736</strain>
    </source>
</reference>
<protein>
    <submittedName>
        <fullName evidence="4">Transcriptional regulator, TetR family</fullName>
    </submittedName>
</protein>
<dbReference type="SUPFAM" id="SSF48498">
    <property type="entry name" value="Tetracyclin repressor-like, C-terminal domain"/>
    <property type="match status" value="1"/>
</dbReference>
<dbReference type="AlphaFoldDB" id="A0A1G9RUH3"/>
<feature type="DNA-binding region" description="H-T-H motif" evidence="2">
    <location>
        <begin position="28"/>
        <end position="47"/>
    </location>
</feature>
<proteinExistence type="predicted"/>
<dbReference type="Gene3D" id="1.10.357.10">
    <property type="entry name" value="Tetracycline Repressor, domain 2"/>
    <property type="match status" value="1"/>
</dbReference>
<accession>A0A1G9RUH3</accession>
<dbReference type="InterPro" id="IPR036271">
    <property type="entry name" value="Tet_transcr_reg_TetR-rel_C_sf"/>
</dbReference>
<keyword evidence="5" id="KW-1185">Reference proteome</keyword>
<dbReference type="Proteomes" id="UP000214880">
    <property type="component" value="Unassembled WGS sequence"/>
</dbReference>
<evidence type="ECO:0000259" key="3">
    <source>
        <dbReference type="PROSITE" id="PS50977"/>
    </source>
</evidence>